<reference evidence="2 3" key="1">
    <citation type="submission" date="2023-12" db="EMBL/GenBank/DDBJ databases">
        <title>Micromonospora sp. nov., isolated from Atacama Desert.</title>
        <authorList>
            <person name="Carro L."/>
            <person name="Golinska P."/>
            <person name="Klenk H.-P."/>
            <person name="Goodfellow M."/>
        </authorList>
    </citation>
    <scope>NUCLEOTIDE SEQUENCE [LARGE SCALE GENOMIC DNA]</scope>
    <source>
        <strain evidence="2 3">4G53</strain>
    </source>
</reference>
<proteinExistence type="predicted"/>
<dbReference type="InterPro" id="IPR045384">
    <property type="entry name" value="DUF6527"/>
</dbReference>
<accession>A0ABU5JNF0</accession>
<protein>
    <submittedName>
        <fullName evidence="2">DUF6527 family protein</fullName>
    </submittedName>
</protein>
<comment type="caution">
    <text evidence="2">The sequence shown here is derived from an EMBL/GenBank/DDBJ whole genome shotgun (WGS) entry which is preliminary data.</text>
</comment>
<dbReference type="RefSeq" id="WP_322443578.1">
    <property type="nucleotide sequence ID" value="NZ_JAXOTQ010000060.1"/>
</dbReference>
<dbReference type="EMBL" id="JAXOTQ010000060">
    <property type="protein sequence ID" value="MDZ5494057.1"/>
    <property type="molecule type" value="Genomic_DNA"/>
</dbReference>
<dbReference type="Proteomes" id="UP001290101">
    <property type="component" value="Unassembled WGS sequence"/>
</dbReference>
<organism evidence="2 3">
    <name type="scientific">Micromonospora sicca</name>
    <dbReference type="NCBI Taxonomy" id="2202420"/>
    <lineage>
        <taxon>Bacteria</taxon>
        <taxon>Bacillati</taxon>
        <taxon>Actinomycetota</taxon>
        <taxon>Actinomycetes</taxon>
        <taxon>Micromonosporales</taxon>
        <taxon>Micromonosporaceae</taxon>
        <taxon>Micromonospora</taxon>
    </lineage>
</organism>
<feature type="region of interest" description="Disordered" evidence="1">
    <location>
        <begin position="93"/>
        <end position="122"/>
    </location>
</feature>
<name>A0ABU5JNF0_9ACTN</name>
<evidence type="ECO:0000313" key="3">
    <source>
        <dbReference type="Proteomes" id="UP001290101"/>
    </source>
</evidence>
<dbReference type="Pfam" id="PF20137">
    <property type="entry name" value="BubE"/>
    <property type="match status" value="1"/>
</dbReference>
<evidence type="ECO:0000256" key="1">
    <source>
        <dbReference type="SAM" id="MobiDB-lite"/>
    </source>
</evidence>
<gene>
    <name evidence="2" type="ORF">U2F25_32175</name>
</gene>
<keyword evidence="3" id="KW-1185">Reference proteome</keyword>
<evidence type="ECO:0000313" key="2">
    <source>
        <dbReference type="EMBL" id="MDZ5494057.1"/>
    </source>
</evidence>
<sequence length="142" mass="15976">MTRRSTFEHRFVETAPDDLDDGVIYVSIPYTTALHRCACGCGTEVVTPLSPGRWTLIFDGRSVSLHPSIGNWNFPCRSHYWLRRGRIQWAKSRIGAPRDSGQPVVHFPGRRDDPAEVPPPEAGGRFRRQVLNVLARLRGVLG</sequence>